<protein>
    <submittedName>
        <fullName evidence="9">ATPase P</fullName>
    </submittedName>
</protein>
<keyword evidence="3 6" id="KW-0812">Transmembrane</keyword>
<dbReference type="InterPro" id="IPR027256">
    <property type="entry name" value="P-typ_ATPase_IB"/>
</dbReference>
<dbReference type="EMBL" id="AP017315">
    <property type="protein sequence ID" value="BAU31451.1"/>
    <property type="molecule type" value="Genomic_DNA"/>
</dbReference>
<feature type="transmembrane region" description="Helical" evidence="6">
    <location>
        <begin position="259"/>
        <end position="279"/>
    </location>
</feature>
<dbReference type="SUPFAM" id="SSF81653">
    <property type="entry name" value="Calcium ATPase, transduction domain A"/>
    <property type="match status" value="1"/>
</dbReference>
<dbReference type="PANTHER" id="PTHR48085:SF5">
    <property type="entry name" value="CADMIUM_ZINC-TRANSPORTING ATPASE HMA4-RELATED"/>
    <property type="match status" value="1"/>
</dbReference>
<dbReference type="Gene3D" id="2.70.150.10">
    <property type="entry name" value="Calcium-transporting ATPase, cytoplasmic transduction domain A"/>
    <property type="match status" value="1"/>
</dbReference>
<dbReference type="RefSeq" id="WP_096420674.1">
    <property type="nucleotide sequence ID" value="NZ_AP017315.1"/>
</dbReference>
<dbReference type="KEGG" id="malk:MalAC0309_0579"/>
<evidence type="ECO:0000256" key="5">
    <source>
        <dbReference type="ARBA" id="ARBA00023136"/>
    </source>
</evidence>
<keyword evidence="5 6" id="KW-0472">Membrane</keyword>
<dbReference type="GO" id="GO:0016887">
    <property type="term" value="F:ATP hydrolysis activity"/>
    <property type="evidence" value="ECO:0007669"/>
    <property type="project" value="InterPro"/>
</dbReference>
<dbReference type="Proteomes" id="UP000218965">
    <property type="component" value="Chromosome"/>
</dbReference>
<dbReference type="InterPro" id="IPR036412">
    <property type="entry name" value="HAD-like_sf"/>
</dbReference>
<evidence type="ECO:0000313" key="9">
    <source>
        <dbReference type="EMBL" id="BAU31451.1"/>
    </source>
</evidence>
<dbReference type="NCBIfam" id="TIGR01525">
    <property type="entry name" value="ATPase-IB_hvy"/>
    <property type="match status" value="1"/>
</dbReference>
<dbReference type="GO" id="GO:0019829">
    <property type="term" value="F:ATPase-coupled monoatomic cation transmembrane transporter activity"/>
    <property type="evidence" value="ECO:0007669"/>
    <property type="project" value="InterPro"/>
</dbReference>
<dbReference type="PRINTS" id="PR00119">
    <property type="entry name" value="CATATPASE"/>
</dbReference>
<dbReference type="InterPro" id="IPR023298">
    <property type="entry name" value="ATPase_P-typ_TM_dom_sf"/>
</dbReference>
<dbReference type="Pfam" id="PF00702">
    <property type="entry name" value="Hydrolase"/>
    <property type="match status" value="1"/>
</dbReference>
<dbReference type="GO" id="GO:0015086">
    <property type="term" value="F:cadmium ion transmembrane transporter activity"/>
    <property type="evidence" value="ECO:0007669"/>
    <property type="project" value="TreeGrafter"/>
</dbReference>
<evidence type="ECO:0000256" key="7">
    <source>
        <dbReference type="SAM" id="MobiDB-lite"/>
    </source>
</evidence>
<keyword evidence="6" id="KW-0479">Metal-binding</keyword>
<keyword evidence="6" id="KW-0547">Nucleotide-binding</keyword>
<evidence type="ECO:0000256" key="4">
    <source>
        <dbReference type="ARBA" id="ARBA00022989"/>
    </source>
</evidence>
<evidence type="ECO:0000256" key="3">
    <source>
        <dbReference type="ARBA" id="ARBA00022692"/>
    </source>
</evidence>
<dbReference type="PROSITE" id="PS00154">
    <property type="entry name" value="ATPASE_E1_E2"/>
    <property type="match status" value="1"/>
</dbReference>
<feature type="region of interest" description="Disordered" evidence="7">
    <location>
        <begin position="166"/>
        <end position="189"/>
    </location>
</feature>
<dbReference type="InterPro" id="IPR023214">
    <property type="entry name" value="HAD_sf"/>
</dbReference>
<dbReference type="Gene3D" id="3.40.50.1000">
    <property type="entry name" value="HAD superfamily/HAD-like"/>
    <property type="match status" value="1"/>
</dbReference>
<proteinExistence type="inferred from homology"/>
<evidence type="ECO:0000256" key="6">
    <source>
        <dbReference type="RuleBase" id="RU362081"/>
    </source>
</evidence>
<organism evidence="9 10">
    <name type="scientific">Microcella alkaliphila</name>
    <dbReference type="NCBI Taxonomy" id="279828"/>
    <lineage>
        <taxon>Bacteria</taxon>
        <taxon>Bacillati</taxon>
        <taxon>Actinomycetota</taxon>
        <taxon>Actinomycetes</taxon>
        <taxon>Micrococcales</taxon>
        <taxon>Microbacteriaceae</taxon>
        <taxon>Microcella</taxon>
    </lineage>
</organism>
<gene>
    <name evidence="9" type="ORF">MalAC0309_0579</name>
</gene>
<feature type="transmembrane region" description="Helical" evidence="6">
    <location>
        <begin position="571"/>
        <end position="590"/>
    </location>
</feature>
<dbReference type="InterPro" id="IPR023299">
    <property type="entry name" value="ATPase_P-typ_cyto_dom_N"/>
</dbReference>
<dbReference type="AlphaFoldDB" id="A0A0U5BKS2"/>
<keyword evidence="4 6" id="KW-1133">Transmembrane helix</keyword>
<dbReference type="InterPro" id="IPR051014">
    <property type="entry name" value="Cation_Transport_ATPase_IB"/>
</dbReference>
<dbReference type="NCBIfam" id="TIGR01494">
    <property type="entry name" value="ATPase_P-type"/>
    <property type="match status" value="1"/>
</dbReference>
<dbReference type="PANTHER" id="PTHR48085">
    <property type="entry name" value="CADMIUM/ZINC-TRANSPORTING ATPASE HMA2-RELATED"/>
    <property type="match status" value="1"/>
</dbReference>
<evidence type="ECO:0000256" key="2">
    <source>
        <dbReference type="ARBA" id="ARBA00006024"/>
    </source>
</evidence>
<dbReference type="OrthoDB" id="7059309at2"/>
<dbReference type="Pfam" id="PF00122">
    <property type="entry name" value="E1-E2_ATPase"/>
    <property type="match status" value="1"/>
</dbReference>
<evidence type="ECO:0000256" key="1">
    <source>
        <dbReference type="ARBA" id="ARBA00004651"/>
    </source>
</evidence>
<accession>A0A0U5BKS2</accession>
<dbReference type="Gene3D" id="3.40.1110.10">
    <property type="entry name" value="Calcium-transporting ATPase, cytoplasmic domain N"/>
    <property type="match status" value="1"/>
</dbReference>
<dbReference type="InterPro" id="IPR001757">
    <property type="entry name" value="P_typ_ATPase"/>
</dbReference>
<dbReference type="GO" id="GO:0005886">
    <property type="term" value="C:plasma membrane"/>
    <property type="evidence" value="ECO:0007669"/>
    <property type="project" value="UniProtKB-SubCell"/>
</dbReference>
<feature type="transmembrane region" description="Helical" evidence="6">
    <location>
        <begin position="68"/>
        <end position="94"/>
    </location>
</feature>
<dbReference type="GO" id="GO:0046872">
    <property type="term" value="F:metal ion binding"/>
    <property type="evidence" value="ECO:0007669"/>
    <property type="project" value="UniProtKB-KW"/>
</dbReference>
<name>A0A0U5BKS2_9MICO</name>
<reference evidence="9 10" key="2">
    <citation type="submission" date="2016-01" db="EMBL/GenBank/DDBJ databases">
        <title>Microcella alkaliphila JAM AC0309 whole genome shotgun sequence.</title>
        <authorList>
            <person name="Kurata A."/>
            <person name="Hirose Y."/>
            <person name="Kishimoto N."/>
            <person name="Kobayashi T."/>
        </authorList>
    </citation>
    <scope>NUCLEOTIDE SEQUENCE [LARGE SCALE GENOMIC DNA]</scope>
    <source>
        <strain evidence="9 10">JAM AC0309</strain>
    </source>
</reference>
<sequence>MTRVAASLRRYPLVAAALAVGAVGLALLAIELEPAARILVSVFAAAVALKEGVSMVRSLLSRQFGLDLLAVMAITATLLVGEYWASLIIVFMLAGGEALEDYAENRARRELSALLDRVPQRAHRIGPDGAIDDVPVDAVAVGDRLLVRPAEIVPVDARLASREGSFDESSLTGESLPVDKESGDEVASGSVNGPAAVEIIASALAADSQYQRIVELVREASESKAPLVRLADRYAVPFTLLSLAIAGIAWAVSGDPVRFAEVLVVATPCPLLIAAPVAFMGGMSSAARNGVVVKNAGTLEKLSRVRTVAFDKTGTLTRGHPEVVDVRPAAGDGTANLRPDELLRLVGSAERYSSHVLAAALQQAAERRGLALSDSTDAREVATHGVAATLDGRALVVGKPAFVAEAIVGNAAPIIRPELPSGEAAVYAAVDGRFAGTIILRDQVRDESAETVAALGPLGVTRVLMVTGDVEATARPIAASLGIDEVHAECLPADKVRIVREAEPRPVVMVGDGVNDAPVLAVADVGIAMGARGATAAGESADAVVLVDDVSRVVEAVTIGHQTVRIALQSIWLGIIISVGLMLVASVGLLPAVVGALLQEVVDLVAILAALRAVRAGTRGVPARPSRRVPQLTR</sequence>
<dbReference type="InterPro" id="IPR018303">
    <property type="entry name" value="ATPase_P-typ_P_site"/>
</dbReference>
<feature type="domain" description="P-type ATPase A" evidence="8">
    <location>
        <begin position="118"/>
        <end position="217"/>
    </location>
</feature>
<comment type="subcellular location">
    <subcellularLocation>
        <location evidence="1">Cell membrane</location>
        <topology evidence="1">Multi-pass membrane protein</topology>
    </subcellularLocation>
</comment>
<comment type="similarity">
    <text evidence="2 6">Belongs to the cation transport ATPase (P-type) (TC 3.A.3) family. Type IB subfamily.</text>
</comment>
<evidence type="ECO:0000259" key="8">
    <source>
        <dbReference type="Pfam" id="PF00122"/>
    </source>
</evidence>
<dbReference type="InterPro" id="IPR059000">
    <property type="entry name" value="ATPase_P-type_domA"/>
</dbReference>
<keyword evidence="6" id="KW-1003">Cell membrane</keyword>
<reference evidence="10" key="1">
    <citation type="submission" date="2015-12" db="EMBL/GenBank/DDBJ databases">
        <authorList>
            <person name="Shamseldin A."/>
            <person name="Moawad H."/>
            <person name="Abd El-Rahim W.M."/>
            <person name="Sadowsky M.J."/>
        </authorList>
    </citation>
    <scope>NUCLEOTIDE SEQUENCE [LARGE SCALE GENOMIC DNA]</scope>
    <source>
        <strain evidence="10">JAM AC0309</strain>
    </source>
</reference>
<dbReference type="SUPFAM" id="SSF81665">
    <property type="entry name" value="Calcium ATPase, transmembrane domain M"/>
    <property type="match status" value="1"/>
</dbReference>
<keyword evidence="6" id="KW-0067">ATP-binding</keyword>
<feature type="transmembrane region" description="Helical" evidence="6">
    <location>
        <begin position="234"/>
        <end position="253"/>
    </location>
</feature>
<dbReference type="InterPro" id="IPR008250">
    <property type="entry name" value="ATPase_P-typ_transduc_dom_A_sf"/>
</dbReference>
<evidence type="ECO:0000313" key="10">
    <source>
        <dbReference type="Proteomes" id="UP000218965"/>
    </source>
</evidence>
<dbReference type="SUPFAM" id="SSF56784">
    <property type="entry name" value="HAD-like"/>
    <property type="match status" value="1"/>
</dbReference>
<dbReference type="GO" id="GO:0005524">
    <property type="term" value="F:ATP binding"/>
    <property type="evidence" value="ECO:0007669"/>
    <property type="project" value="UniProtKB-UniRule"/>
</dbReference>